<dbReference type="STRING" id="252246.SAMN05421799_10872"/>
<dbReference type="Proteomes" id="UP000186156">
    <property type="component" value="Unassembled WGS sequence"/>
</dbReference>
<dbReference type="AlphaFoldDB" id="A0A1N7NEU6"/>
<sequence length="55" mass="6368">MTQRHDTLPPTSETSAREDVRRFVFEAYMDIALADLLDPDALLERDHDSTFEDDV</sequence>
<proteinExistence type="predicted"/>
<organism evidence="1 2">
    <name type="scientific">Alicyclobacillus vulcanalis</name>
    <dbReference type="NCBI Taxonomy" id="252246"/>
    <lineage>
        <taxon>Bacteria</taxon>
        <taxon>Bacillati</taxon>
        <taxon>Bacillota</taxon>
        <taxon>Bacilli</taxon>
        <taxon>Bacillales</taxon>
        <taxon>Alicyclobacillaceae</taxon>
        <taxon>Alicyclobacillus</taxon>
    </lineage>
</organism>
<gene>
    <name evidence="1" type="ORF">SAMN05421799_10872</name>
</gene>
<reference evidence="2" key="1">
    <citation type="submission" date="2017-01" db="EMBL/GenBank/DDBJ databases">
        <authorList>
            <person name="Varghese N."/>
            <person name="Submissions S."/>
        </authorList>
    </citation>
    <scope>NUCLEOTIDE SEQUENCE [LARGE SCALE GENOMIC DNA]</scope>
    <source>
        <strain evidence="2">DSM 16176</strain>
    </source>
</reference>
<accession>A0A1N7NEU6</accession>
<name>A0A1N7NEU6_9BACL</name>
<dbReference type="EMBL" id="FTOO01000008">
    <property type="protein sequence ID" value="SIS96885.1"/>
    <property type="molecule type" value="Genomic_DNA"/>
</dbReference>
<evidence type="ECO:0000313" key="2">
    <source>
        <dbReference type="Proteomes" id="UP000186156"/>
    </source>
</evidence>
<evidence type="ECO:0000313" key="1">
    <source>
        <dbReference type="EMBL" id="SIS96885.1"/>
    </source>
</evidence>
<dbReference type="RefSeq" id="WP_200805742.1">
    <property type="nucleotide sequence ID" value="NZ_FTOO01000008.1"/>
</dbReference>
<protein>
    <submittedName>
        <fullName evidence="1">Uncharacterized protein</fullName>
    </submittedName>
</protein>
<keyword evidence="2" id="KW-1185">Reference proteome</keyword>